<evidence type="ECO:0000313" key="1">
    <source>
        <dbReference type="EMBL" id="QCC72748.1"/>
    </source>
</evidence>
<dbReference type="InterPro" id="IPR057000">
    <property type="entry name" value="Smaco_capsid"/>
</dbReference>
<reference evidence="2" key="1">
    <citation type="submission" date="2018-03" db="EMBL/GenBank/DDBJ databases">
        <title>Novel CRESS-DNA viruses found in patient with diarrhea of unknown etiology.</title>
        <authorList>
            <person name="Ashworth J.L."/>
            <person name="Robertson G.S."/>
            <person name="Lu L."/>
            <person name="Perry M."/>
            <person name="Bogaardt C."/>
            <person name="Ivens A."/>
            <person name="My Phuc T."/>
            <person name="Rabaa M.A."/>
            <person name="Tri Tue N."/>
            <person name="Pham Thi Thanh T."/>
            <person name="Hong Anh P."/>
            <person name="Baker S."/>
            <person name="Woolhouse M.E.J."/>
        </authorList>
    </citation>
    <scope>NUCLEOTIDE SEQUENCE</scope>
    <source>
        <strain evidence="1">17668x40_119</strain>
        <strain evidence="2">17668x41_1785</strain>
    </source>
</reference>
<name>A0A4D6IWN6_9VIRU</name>
<dbReference type="EMBL" id="MH111122">
    <property type="protein sequence ID" value="QCC72748.1"/>
    <property type="molecule type" value="Genomic_DNA"/>
</dbReference>
<organism evidence="2">
    <name type="scientific">Cressdnaviricota sp</name>
    <dbReference type="NCBI Taxonomy" id="2748378"/>
    <lineage>
        <taxon>Viruses</taxon>
        <taxon>Monodnaviria</taxon>
        <taxon>Shotokuvirae</taxon>
        <taxon>Cressdnaviricota</taxon>
    </lineage>
</organism>
<protein>
    <submittedName>
        <fullName evidence="2">Capsid protein</fullName>
    </submittedName>
</protein>
<gene>
    <name evidence="2" type="primary">CP</name>
</gene>
<proteinExistence type="predicted"/>
<dbReference type="Pfam" id="PF23784">
    <property type="entry name" value="Smaco_capsid"/>
    <property type="match status" value="1"/>
</dbReference>
<evidence type="ECO:0000313" key="2">
    <source>
        <dbReference type="EMBL" id="QCC72750.1"/>
    </source>
</evidence>
<accession>A0A4D6IWN6</accession>
<dbReference type="EMBL" id="MH111123">
    <property type="protein sequence ID" value="QCC72750.1"/>
    <property type="molecule type" value="Genomic_DNA"/>
</dbReference>
<sequence>MQVRISETYDLSTQVNKMGLVAIHTPDTTAITRRWGGLLANHKYMKMVSCDVTMACASMLPADPLQVGLETGEIAPQDMFNPILYTAVSNDSFNNIINRIMYLSNYSDVANQGSSVVAINNPDFSQENPKGTAPKVIDVDNFDIYYSLLSQNGTWKKSMPQSGLSMKGLYPVVYSLVNTIGNQGMHHDGGPWPSDFNMAYSENVTLQNNMPEVTRQGVGIGMTLRGNSMRMPAIPTWGMRLQGSSGTLNPGSLDAAGEPTEIPRCYVAAIIMPPAKLNKLYYRMRVTWTIEFIGPRPYDDIIQYYNFEQIAQKSYGTDYAEQSATMSVTTSSVDAVGADVNLVMEGS</sequence>